<keyword evidence="5" id="KW-0804">Transcription</keyword>
<accession>A0A9Q1FD13</accession>
<dbReference type="GO" id="GO:0005667">
    <property type="term" value="C:transcription regulator complex"/>
    <property type="evidence" value="ECO:0007669"/>
    <property type="project" value="TreeGrafter"/>
</dbReference>
<keyword evidence="4" id="KW-0805">Transcription regulation</keyword>
<name>A0A9Q1FD13_SYNKA</name>
<evidence type="ECO:0000256" key="5">
    <source>
        <dbReference type="ARBA" id="ARBA00023163"/>
    </source>
</evidence>
<dbReference type="PANTHER" id="PTHR12691:SF10">
    <property type="entry name" value="MEDIATOR OF RNA POLYMERASE II TRANSCRIPTION SUBUNIT 23"/>
    <property type="match status" value="1"/>
</dbReference>
<proteinExistence type="inferred from homology"/>
<evidence type="ECO:0000256" key="2">
    <source>
        <dbReference type="ARBA" id="ARBA00010222"/>
    </source>
</evidence>
<dbReference type="GO" id="GO:0016592">
    <property type="term" value="C:mediator complex"/>
    <property type="evidence" value="ECO:0007669"/>
    <property type="project" value="TreeGrafter"/>
</dbReference>
<dbReference type="Proteomes" id="UP001152622">
    <property type="component" value="Chromosome 6"/>
</dbReference>
<dbReference type="Pfam" id="PF11573">
    <property type="entry name" value="Med23"/>
    <property type="match status" value="1"/>
</dbReference>
<keyword evidence="9" id="KW-1185">Reference proteome</keyword>
<dbReference type="PANTHER" id="PTHR12691">
    <property type="entry name" value="MEDIATOR OF RNA POLYMERASE II TRANSCRIPTION SUBUNIT 23"/>
    <property type="match status" value="1"/>
</dbReference>
<evidence type="ECO:0000256" key="6">
    <source>
        <dbReference type="ARBA" id="ARBA00023242"/>
    </source>
</evidence>
<evidence type="ECO:0000256" key="3">
    <source>
        <dbReference type="ARBA" id="ARBA00019696"/>
    </source>
</evidence>
<comment type="caution">
    <text evidence="8">The sequence shown here is derived from an EMBL/GenBank/DDBJ whole genome shotgun (WGS) entry which is preliminary data.</text>
</comment>
<evidence type="ECO:0000256" key="1">
    <source>
        <dbReference type="ARBA" id="ARBA00004123"/>
    </source>
</evidence>
<gene>
    <name evidence="8" type="ORF">SKAU_G00187460</name>
</gene>
<dbReference type="EMBL" id="JAINUF010000006">
    <property type="protein sequence ID" value="KAJ8355952.1"/>
    <property type="molecule type" value="Genomic_DNA"/>
</dbReference>
<dbReference type="AlphaFoldDB" id="A0A9Q1FD13"/>
<dbReference type="GO" id="GO:0006357">
    <property type="term" value="P:regulation of transcription by RNA polymerase II"/>
    <property type="evidence" value="ECO:0007669"/>
    <property type="project" value="TreeGrafter"/>
</dbReference>
<dbReference type="InterPro" id="IPR021629">
    <property type="entry name" value="Mediator_Med23"/>
</dbReference>
<dbReference type="OrthoDB" id="10065928at2759"/>
<evidence type="ECO:0000313" key="8">
    <source>
        <dbReference type="EMBL" id="KAJ8355952.1"/>
    </source>
</evidence>
<evidence type="ECO:0000256" key="7">
    <source>
        <dbReference type="ARBA" id="ARBA00031961"/>
    </source>
</evidence>
<comment type="similarity">
    <text evidence="2">Belongs to the Mediator complex subunit 23 family.</text>
</comment>
<dbReference type="GO" id="GO:0010628">
    <property type="term" value="P:positive regulation of gene expression"/>
    <property type="evidence" value="ECO:0007669"/>
    <property type="project" value="TreeGrafter"/>
</dbReference>
<comment type="subcellular location">
    <subcellularLocation>
        <location evidence="1">Nucleus</location>
    </subcellularLocation>
</comment>
<reference evidence="8" key="1">
    <citation type="journal article" date="2023" name="Science">
        <title>Genome structures resolve the early diversification of teleost fishes.</title>
        <authorList>
            <person name="Parey E."/>
            <person name="Louis A."/>
            <person name="Montfort J."/>
            <person name="Bouchez O."/>
            <person name="Roques C."/>
            <person name="Iampietro C."/>
            <person name="Lluch J."/>
            <person name="Castinel A."/>
            <person name="Donnadieu C."/>
            <person name="Desvignes T."/>
            <person name="Floi Bucao C."/>
            <person name="Jouanno E."/>
            <person name="Wen M."/>
            <person name="Mejri S."/>
            <person name="Dirks R."/>
            <person name="Jansen H."/>
            <person name="Henkel C."/>
            <person name="Chen W.J."/>
            <person name="Zahm M."/>
            <person name="Cabau C."/>
            <person name="Klopp C."/>
            <person name="Thompson A.W."/>
            <person name="Robinson-Rechavi M."/>
            <person name="Braasch I."/>
            <person name="Lecointre G."/>
            <person name="Bobe J."/>
            <person name="Postlethwait J.H."/>
            <person name="Berthelot C."/>
            <person name="Roest Crollius H."/>
            <person name="Guiguen Y."/>
        </authorList>
    </citation>
    <scope>NUCLEOTIDE SEQUENCE</scope>
    <source>
        <strain evidence="8">WJC10195</strain>
    </source>
</reference>
<sequence length="76" mass="8767">MEAVRRLMLGRLLSAVHPVPDINKPQSTHAFAMTCIWIHLNRKAQNDNSKLQIPIPHSLKLHHEFLQQSLRNKSLP</sequence>
<keyword evidence="6" id="KW-0539">Nucleus</keyword>
<evidence type="ECO:0000313" key="9">
    <source>
        <dbReference type="Proteomes" id="UP001152622"/>
    </source>
</evidence>
<organism evidence="8 9">
    <name type="scientific">Synaphobranchus kaupii</name>
    <name type="common">Kaup's arrowtooth eel</name>
    <dbReference type="NCBI Taxonomy" id="118154"/>
    <lineage>
        <taxon>Eukaryota</taxon>
        <taxon>Metazoa</taxon>
        <taxon>Chordata</taxon>
        <taxon>Craniata</taxon>
        <taxon>Vertebrata</taxon>
        <taxon>Euteleostomi</taxon>
        <taxon>Actinopterygii</taxon>
        <taxon>Neopterygii</taxon>
        <taxon>Teleostei</taxon>
        <taxon>Anguilliformes</taxon>
        <taxon>Synaphobranchidae</taxon>
        <taxon>Synaphobranchus</taxon>
    </lineage>
</organism>
<protein>
    <recommendedName>
        <fullName evidence="3">Mediator of RNA polymerase II transcription subunit 23</fullName>
    </recommendedName>
    <alternativeName>
        <fullName evidence="7">Mediator complex subunit 23</fullName>
    </alternativeName>
</protein>
<evidence type="ECO:0000256" key="4">
    <source>
        <dbReference type="ARBA" id="ARBA00023015"/>
    </source>
</evidence>